<dbReference type="GO" id="GO:0005829">
    <property type="term" value="C:cytosol"/>
    <property type="evidence" value="ECO:0007669"/>
    <property type="project" value="TreeGrafter"/>
</dbReference>
<dbReference type="GeneID" id="23111107"/>
<dbReference type="SUPFAM" id="SSF50974">
    <property type="entry name" value="Nitrous oxide reductase, N-terminal domain"/>
    <property type="match status" value="1"/>
</dbReference>
<dbReference type="InterPro" id="IPR050282">
    <property type="entry name" value="Cycloisomerase_2"/>
</dbReference>
<dbReference type="RefSeq" id="WP_002573688.1">
    <property type="nucleotide sequence ID" value="NZ_BAABXO010000001.1"/>
</dbReference>
<organism evidence="2">
    <name type="scientific">Enterocloster bolteae</name>
    <dbReference type="NCBI Taxonomy" id="208479"/>
    <lineage>
        <taxon>Bacteria</taxon>
        <taxon>Bacillati</taxon>
        <taxon>Bacillota</taxon>
        <taxon>Clostridia</taxon>
        <taxon>Lachnospirales</taxon>
        <taxon>Lachnospiraceae</taxon>
        <taxon>Enterocloster</taxon>
    </lineage>
</organism>
<evidence type="ECO:0000256" key="1">
    <source>
        <dbReference type="ARBA" id="ARBA00005564"/>
    </source>
</evidence>
<protein>
    <submittedName>
        <fullName evidence="2">6-phosphogluconolactonase</fullName>
        <ecNumber evidence="2">3.1.1.31</ecNumber>
    </submittedName>
</protein>
<dbReference type="AlphaFoldDB" id="A0A6N2WDS1"/>
<dbReference type="Gene3D" id="2.130.10.10">
    <property type="entry name" value="YVTN repeat-like/Quinoprotein amine dehydrogenase"/>
    <property type="match status" value="1"/>
</dbReference>
<dbReference type="InterPro" id="IPR011045">
    <property type="entry name" value="N2O_reductase_N"/>
</dbReference>
<name>A0A6N2WDS1_9FIRM</name>
<dbReference type="InterPro" id="IPR019405">
    <property type="entry name" value="Lactonase_7-beta_prop"/>
</dbReference>
<dbReference type="PANTHER" id="PTHR30344:SF1">
    <property type="entry name" value="6-PHOSPHOGLUCONOLACTONASE"/>
    <property type="match status" value="1"/>
</dbReference>
<sequence>MGYRIYIGTYTEEIHFASGKVVYGKGEGIYKLWLDSEQERLVCVSVACGCRNPSYLALSRDGNYLYAANECKESGGIYGGSVSAFKVNRESGSLKLLNRRHTRGTDPCYVTLHPSCVYVCNYGSGSVAAYPILENGALGKMRQFIQYEGCGRHEKRQTGPHAHSMILFGHDAYGLVCDLGRDRIEAYGLDRNGHMNYVKSLCIECRRGAGPRHQVFSSDGSRLYTVNELDSTVSVYHYERQLNRFTAIQTVTTLVHDIQDINTCADIHLSPESSFLYVSNRGDSTIVIYSVNKDDGKLRMEGYSNSGGEVPRSFALTPDGAYLIVANQNSDNVVLFRIKEDGSLIWKDQVHVDNPVCVKIWD</sequence>
<keyword evidence="2" id="KW-0378">Hydrolase</keyword>
<accession>A0A6N2WDS1</accession>
<proteinExistence type="inferred from homology"/>
<dbReference type="InterPro" id="IPR015943">
    <property type="entry name" value="WD40/YVTN_repeat-like_dom_sf"/>
</dbReference>
<reference evidence="2" key="1">
    <citation type="submission" date="2019-11" db="EMBL/GenBank/DDBJ databases">
        <authorList>
            <person name="Feng L."/>
        </authorList>
    </citation>
    <scope>NUCLEOTIDE SEQUENCE</scope>
    <source>
        <strain evidence="2">CbolteaeLFYP116</strain>
    </source>
</reference>
<dbReference type="Pfam" id="PF10282">
    <property type="entry name" value="Lactonase"/>
    <property type="match status" value="1"/>
</dbReference>
<gene>
    <name evidence="2" type="primary">pgl_8</name>
    <name evidence="2" type="ORF">CBLFYP116_03540</name>
</gene>
<dbReference type="EMBL" id="CACRTF010000016">
    <property type="protein sequence ID" value="VYT40864.1"/>
    <property type="molecule type" value="Genomic_DNA"/>
</dbReference>
<comment type="similarity">
    <text evidence="1">Belongs to the cycloisomerase 2 family.</text>
</comment>
<dbReference type="GO" id="GO:0017057">
    <property type="term" value="F:6-phosphogluconolactonase activity"/>
    <property type="evidence" value="ECO:0007669"/>
    <property type="project" value="UniProtKB-EC"/>
</dbReference>
<evidence type="ECO:0000313" key="2">
    <source>
        <dbReference type="EMBL" id="VYT40864.1"/>
    </source>
</evidence>
<dbReference type="PANTHER" id="PTHR30344">
    <property type="entry name" value="6-PHOSPHOGLUCONOLACTONASE-RELATED"/>
    <property type="match status" value="1"/>
</dbReference>
<dbReference type="EC" id="3.1.1.31" evidence="2"/>